<keyword evidence="5" id="KW-1185">Reference proteome</keyword>
<dbReference type="EMBL" id="CAJVPI010001463">
    <property type="protein sequence ID" value="CAG8613993.1"/>
    <property type="molecule type" value="Genomic_DNA"/>
</dbReference>
<evidence type="ECO:0000256" key="3">
    <source>
        <dbReference type="SAM" id="MobiDB-lite"/>
    </source>
</evidence>
<sequence>MSILTKDLIFSKTSAKSLADVKNLNLWGCELVNVSLLKKCPNLEVLSLSVNNLTTLDELSECKNLTELYLRKNYISDINQVKHLTSLRKLEILWLCDNPCSEDYEQYRYAVLSYLPWLRQLDHQDVDDEEVFASMNASISTKPRRKPLVKTKQSFSRSSSSDNERSERIYSDININNSITNVLIPPITIKSKQITSKAVDIGHTKTRSLRGSDIEMSKSLSKTPTNRSRLTRSSLLLSEKSLSKSPSSLQHSIPLTRSITHSPTRIPISRSQSPALSAGVRTPPRQKTTTGAKTPTGIISPKRSLSPAPVRSGRQTPVDVRGRLGAQSPAVSERSSRARTPDVGELKGAMSPIVVVDDTSLSGKARSLMVGGEMSRSLSRTPELKLDHDDGMFESKKGKAQSNALTAVLALLDDLSDKEILTVQRKLRLIILNKQGQPN</sequence>
<feature type="compositionally biased region" description="Basic and acidic residues" evidence="3">
    <location>
        <begin position="334"/>
        <end position="344"/>
    </location>
</feature>
<dbReference type="SUPFAM" id="SSF52058">
    <property type="entry name" value="L domain-like"/>
    <property type="match status" value="1"/>
</dbReference>
<dbReference type="PANTHER" id="PTHR18849:SF0">
    <property type="entry name" value="CILIA- AND FLAGELLA-ASSOCIATED PROTEIN 410-RELATED"/>
    <property type="match status" value="1"/>
</dbReference>
<proteinExistence type="predicted"/>
<feature type="compositionally biased region" description="Polar residues" evidence="3">
    <location>
        <begin position="250"/>
        <end position="275"/>
    </location>
</feature>
<protein>
    <submittedName>
        <fullName evidence="4">5248_t:CDS:1</fullName>
    </submittedName>
</protein>
<accession>A0A9N9CT02</accession>
<reference evidence="4" key="1">
    <citation type="submission" date="2021-06" db="EMBL/GenBank/DDBJ databases">
        <authorList>
            <person name="Kallberg Y."/>
            <person name="Tangrot J."/>
            <person name="Rosling A."/>
        </authorList>
    </citation>
    <scope>NUCLEOTIDE SEQUENCE</scope>
    <source>
        <strain evidence="4">BR232B</strain>
    </source>
</reference>
<feature type="compositionally biased region" description="Low complexity" evidence="3">
    <location>
        <begin position="227"/>
        <end position="249"/>
    </location>
</feature>
<evidence type="ECO:0000313" key="4">
    <source>
        <dbReference type="EMBL" id="CAG8613993.1"/>
    </source>
</evidence>
<dbReference type="Pfam" id="PF14580">
    <property type="entry name" value="LRR_9"/>
    <property type="match status" value="1"/>
</dbReference>
<dbReference type="AlphaFoldDB" id="A0A9N9CT02"/>
<organism evidence="4 5">
    <name type="scientific">Paraglomus brasilianum</name>
    <dbReference type="NCBI Taxonomy" id="144538"/>
    <lineage>
        <taxon>Eukaryota</taxon>
        <taxon>Fungi</taxon>
        <taxon>Fungi incertae sedis</taxon>
        <taxon>Mucoromycota</taxon>
        <taxon>Glomeromycotina</taxon>
        <taxon>Glomeromycetes</taxon>
        <taxon>Paraglomerales</taxon>
        <taxon>Paraglomeraceae</taxon>
        <taxon>Paraglomus</taxon>
    </lineage>
</organism>
<dbReference type="OrthoDB" id="433501at2759"/>
<dbReference type="PROSITE" id="PS51450">
    <property type="entry name" value="LRR"/>
    <property type="match status" value="2"/>
</dbReference>
<dbReference type="InterPro" id="IPR032675">
    <property type="entry name" value="LRR_dom_sf"/>
</dbReference>
<evidence type="ECO:0000256" key="1">
    <source>
        <dbReference type="ARBA" id="ARBA00022614"/>
    </source>
</evidence>
<feature type="region of interest" description="Disordered" evidence="3">
    <location>
        <begin position="209"/>
        <end position="344"/>
    </location>
</feature>
<comment type="caution">
    <text evidence="4">The sequence shown here is derived from an EMBL/GenBank/DDBJ whole genome shotgun (WGS) entry which is preliminary data.</text>
</comment>
<dbReference type="GO" id="GO:0007010">
    <property type="term" value="P:cytoskeleton organization"/>
    <property type="evidence" value="ECO:0007669"/>
    <property type="project" value="TreeGrafter"/>
</dbReference>
<dbReference type="Gene3D" id="3.80.10.10">
    <property type="entry name" value="Ribonuclease Inhibitor"/>
    <property type="match status" value="1"/>
</dbReference>
<evidence type="ECO:0000313" key="5">
    <source>
        <dbReference type="Proteomes" id="UP000789739"/>
    </source>
</evidence>
<feature type="region of interest" description="Disordered" evidence="3">
    <location>
        <begin position="143"/>
        <end position="163"/>
    </location>
</feature>
<dbReference type="PANTHER" id="PTHR18849">
    <property type="entry name" value="LEUCINE RICH REPEAT PROTEIN"/>
    <property type="match status" value="1"/>
</dbReference>
<keyword evidence="1" id="KW-0433">Leucine-rich repeat</keyword>
<dbReference type="InterPro" id="IPR001611">
    <property type="entry name" value="Leu-rich_rpt"/>
</dbReference>
<dbReference type="Proteomes" id="UP000789739">
    <property type="component" value="Unassembled WGS sequence"/>
</dbReference>
<evidence type="ECO:0000256" key="2">
    <source>
        <dbReference type="ARBA" id="ARBA00022737"/>
    </source>
</evidence>
<gene>
    <name evidence="4" type="ORF">PBRASI_LOCUS8329</name>
</gene>
<keyword evidence="2" id="KW-0677">Repeat</keyword>
<name>A0A9N9CT02_9GLOM</name>